<dbReference type="KEGG" id="fvr:FVEG_01047"/>
<evidence type="ECO:0000259" key="1">
    <source>
        <dbReference type="Pfam" id="PF13577"/>
    </source>
</evidence>
<dbReference type="Proteomes" id="UP000009096">
    <property type="component" value="Chromosome 1"/>
</dbReference>
<proteinExistence type="predicted"/>
<protein>
    <recommendedName>
        <fullName evidence="1">SnoaL-like domain-containing protein</fullName>
    </recommendedName>
</protein>
<dbReference type="InterPro" id="IPR037401">
    <property type="entry name" value="SnoaL-like"/>
</dbReference>
<reference evidence="2 3" key="1">
    <citation type="journal article" date="2010" name="Nature">
        <title>Comparative genomics reveals mobile pathogenicity chromosomes in Fusarium.</title>
        <authorList>
            <person name="Ma L.J."/>
            <person name="van der Does H.C."/>
            <person name="Borkovich K.A."/>
            <person name="Coleman J.J."/>
            <person name="Daboussi M.J."/>
            <person name="Di Pietro A."/>
            <person name="Dufresne M."/>
            <person name="Freitag M."/>
            <person name="Grabherr M."/>
            <person name="Henrissat B."/>
            <person name="Houterman P.M."/>
            <person name="Kang S."/>
            <person name="Shim W.B."/>
            <person name="Woloshuk C."/>
            <person name="Xie X."/>
            <person name="Xu J.R."/>
            <person name="Antoniw J."/>
            <person name="Baker S.E."/>
            <person name="Bluhm B.H."/>
            <person name="Breakspear A."/>
            <person name="Brown D.W."/>
            <person name="Butchko R.A."/>
            <person name="Chapman S."/>
            <person name="Coulson R."/>
            <person name="Coutinho P.M."/>
            <person name="Danchin E.G."/>
            <person name="Diener A."/>
            <person name="Gale L.R."/>
            <person name="Gardiner D.M."/>
            <person name="Goff S."/>
            <person name="Hammond-Kosack K.E."/>
            <person name="Hilburn K."/>
            <person name="Hua-Van A."/>
            <person name="Jonkers W."/>
            <person name="Kazan K."/>
            <person name="Kodira C.D."/>
            <person name="Koehrsen M."/>
            <person name="Kumar L."/>
            <person name="Lee Y.H."/>
            <person name="Li L."/>
            <person name="Manners J.M."/>
            <person name="Miranda-Saavedra D."/>
            <person name="Mukherjee M."/>
            <person name="Park G."/>
            <person name="Park J."/>
            <person name="Park S.Y."/>
            <person name="Proctor R.H."/>
            <person name="Regev A."/>
            <person name="Ruiz-Roldan M.C."/>
            <person name="Sain D."/>
            <person name="Sakthikumar S."/>
            <person name="Sykes S."/>
            <person name="Schwartz D.C."/>
            <person name="Turgeon B.G."/>
            <person name="Wapinski I."/>
            <person name="Yoder O."/>
            <person name="Young S."/>
            <person name="Zeng Q."/>
            <person name="Zhou S."/>
            <person name="Galagan J."/>
            <person name="Cuomo C.A."/>
            <person name="Kistler H.C."/>
            <person name="Rep M."/>
        </authorList>
    </citation>
    <scope>NUCLEOTIDE SEQUENCE [LARGE SCALE GENOMIC DNA]</scope>
    <source>
        <strain evidence="3">M3125 / FGSC 7600</strain>
    </source>
</reference>
<feature type="domain" description="SnoaL-like" evidence="1">
    <location>
        <begin position="5"/>
        <end position="71"/>
    </location>
</feature>
<dbReference type="AlphaFoldDB" id="W7LPS1"/>
<dbReference type="RefSeq" id="XP_018743625.1">
    <property type="nucleotide sequence ID" value="XM_018887822.1"/>
</dbReference>
<evidence type="ECO:0000313" key="3">
    <source>
        <dbReference type="Proteomes" id="UP000009096"/>
    </source>
</evidence>
<sequence length="165" mass="18416">MTASDSARAVHHEIGQSLIELGPDGTTASAETYCTATTVNEADGQETWITFLVRYVDQFEKRDRSWKISHRFVAFDAVSDKAIMQYLPKANLGTRDEEDYSRKVLKDRCDLRDQTAAITINSVDIDALLGHIHSSQSPIAVLCTPCRFVLCLTSSFLPALSRYLL</sequence>
<name>W7LPS1_GIBM7</name>
<gene>
    <name evidence="2" type="ORF">FVEG_01047</name>
</gene>
<accession>W7LPS1</accession>
<dbReference type="VEuPathDB" id="FungiDB:FVEG_01047"/>
<dbReference type="eggNOG" id="ENOG502RP3Z">
    <property type="taxonomic scope" value="Eukaryota"/>
</dbReference>
<organism evidence="2 3">
    <name type="scientific">Gibberella moniliformis (strain M3125 / FGSC 7600)</name>
    <name type="common">Maize ear and stalk rot fungus</name>
    <name type="synonym">Fusarium verticillioides</name>
    <dbReference type="NCBI Taxonomy" id="334819"/>
    <lineage>
        <taxon>Eukaryota</taxon>
        <taxon>Fungi</taxon>
        <taxon>Dikarya</taxon>
        <taxon>Ascomycota</taxon>
        <taxon>Pezizomycotina</taxon>
        <taxon>Sordariomycetes</taxon>
        <taxon>Hypocreomycetidae</taxon>
        <taxon>Hypocreales</taxon>
        <taxon>Nectriaceae</taxon>
        <taxon>Fusarium</taxon>
        <taxon>Fusarium fujikuroi species complex</taxon>
    </lineage>
</organism>
<keyword evidence="3" id="KW-1185">Reference proteome</keyword>
<dbReference type="InterPro" id="IPR032710">
    <property type="entry name" value="NTF2-like_dom_sf"/>
</dbReference>
<dbReference type="GeneID" id="30059377"/>
<dbReference type="SUPFAM" id="SSF54427">
    <property type="entry name" value="NTF2-like"/>
    <property type="match status" value="1"/>
</dbReference>
<dbReference type="EMBL" id="CM000578">
    <property type="protein sequence ID" value="EWG37434.1"/>
    <property type="molecule type" value="Genomic_DNA"/>
</dbReference>
<dbReference type="Gene3D" id="3.10.450.50">
    <property type="match status" value="1"/>
</dbReference>
<dbReference type="EMBL" id="DS022242">
    <property type="protein sequence ID" value="EWG37434.1"/>
    <property type="molecule type" value="Genomic_DNA"/>
</dbReference>
<evidence type="ECO:0000313" key="2">
    <source>
        <dbReference type="EMBL" id="EWG37434.1"/>
    </source>
</evidence>
<dbReference type="OrthoDB" id="4796015at2759"/>
<dbReference type="Pfam" id="PF13577">
    <property type="entry name" value="SnoaL_4"/>
    <property type="match status" value="1"/>
</dbReference>